<evidence type="ECO:0000256" key="5">
    <source>
        <dbReference type="ARBA" id="ARBA00022692"/>
    </source>
</evidence>
<organism evidence="9 10">
    <name type="scientific">Saliterribacillus persicus</name>
    <dbReference type="NCBI Taxonomy" id="930114"/>
    <lineage>
        <taxon>Bacteria</taxon>
        <taxon>Bacillati</taxon>
        <taxon>Bacillota</taxon>
        <taxon>Bacilli</taxon>
        <taxon>Bacillales</taxon>
        <taxon>Bacillaceae</taxon>
        <taxon>Saliterribacillus</taxon>
    </lineage>
</organism>
<dbReference type="AlphaFoldDB" id="A0A368Y5C8"/>
<feature type="transmembrane region" description="Helical" evidence="8">
    <location>
        <begin position="185"/>
        <end position="204"/>
    </location>
</feature>
<feature type="transmembrane region" description="Helical" evidence="8">
    <location>
        <begin position="437"/>
        <end position="457"/>
    </location>
</feature>
<keyword evidence="6 8" id="KW-1133">Transmembrane helix</keyword>
<dbReference type="PANTHER" id="PTHR30047:SF7">
    <property type="entry name" value="HIGH-AFFINITY CHOLINE TRANSPORT PROTEIN"/>
    <property type="match status" value="1"/>
</dbReference>
<keyword evidence="4" id="KW-1003">Cell membrane</keyword>
<feature type="transmembrane region" description="Helical" evidence="8">
    <location>
        <begin position="463"/>
        <end position="484"/>
    </location>
</feature>
<dbReference type="PROSITE" id="PS01303">
    <property type="entry name" value="BCCT"/>
    <property type="match status" value="1"/>
</dbReference>
<evidence type="ECO:0000313" key="9">
    <source>
        <dbReference type="EMBL" id="RCW74959.1"/>
    </source>
</evidence>
<feature type="transmembrane region" description="Helical" evidence="8">
    <location>
        <begin position="85"/>
        <end position="105"/>
    </location>
</feature>
<dbReference type="GO" id="GO:0005886">
    <property type="term" value="C:plasma membrane"/>
    <property type="evidence" value="ECO:0007669"/>
    <property type="project" value="UniProtKB-SubCell"/>
</dbReference>
<keyword evidence="3" id="KW-0813">Transport</keyword>
<comment type="similarity">
    <text evidence="2">Belongs to the BCCT transporter (TC 2.A.15) family.</text>
</comment>
<feature type="transmembrane region" description="Helical" evidence="8">
    <location>
        <begin position="7"/>
        <end position="24"/>
    </location>
</feature>
<dbReference type="EMBL" id="QPJJ01000003">
    <property type="protein sequence ID" value="RCW74959.1"/>
    <property type="molecule type" value="Genomic_DNA"/>
</dbReference>
<dbReference type="NCBIfam" id="TIGR00842">
    <property type="entry name" value="bcct"/>
    <property type="match status" value="1"/>
</dbReference>
<evidence type="ECO:0000256" key="7">
    <source>
        <dbReference type="ARBA" id="ARBA00023136"/>
    </source>
</evidence>
<sequence>MKNVTQVFWYALFLCAVVVVWGAVDPEHLQEVTNNITSVISETFGWYYLLLIMIFLVFCVYLMLSRFGSIKLGKDADKPEYKLSSWFAMLFSAGMGMGLVFWTTAEPISHAFKSSPKSEVGSNEAIRESLQYSFFHWGIHAWAVYGVVALVLAYFKFHKGYPGLISSTLVPLFGEKSMSGMAGKLIDTLAVFATIVGVASTLGFGSAQINGGLSYLFNTPNNFLFQLLILAVATGLFILSASTGISKGIKYLSNTNMGLGFLLLLILFIVGPTLYILNMFTSTLGSYISNFFDMSFRISPLNETGRTWIDNWTIFYWAWWISWAPFVGIFIARISKGRTIKEFMLGVLFVPALVCFIFFAVFGVSALNIEQLGIDKISEYSLETTTFGMLQHYPLGTLMSFITVFVIAIFFITSADSATFVLGMLTTAGALNPTNSVKIIWGLTMSTMAAIIVYFGGTTGLQNMLIIAALPFSVIMILMATSFYKEASKEIKRDKKRKKQERTS</sequence>
<reference evidence="9 10" key="1">
    <citation type="submission" date="2018-07" db="EMBL/GenBank/DDBJ databases">
        <title>Genomic Encyclopedia of Type Strains, Phase IV (KMG-IV): sequencing the most valuable type-strain genomes for metagenomic binning, comparative biology and taxonomic classification.</title>
        <authorList>
            <person name="Goeker M."/>
        </authorList>
    </citation>
    <scope>NUCLEOTIDE SEQUENCE [LARGE SCALE GENOMIC DNA]</scope>
    <source>
        <strain evidence="9 10">DSM 27696</strain>
    </source>
</reference>
<evidence type="ECO:0000313" key="10">
    <source>
        <dbReference type="Proteomes" id="UP000252585"/>
    </source>
</evidence>
<protein>
    <submittedName>
        <fullName evidence="9">Glycine betaine transporter</fullName>
    </submittedName>
</protein>
<evidence type="ECO:0000256" key="6">
    <source>
        <dbReference type="ARBA" id="ARBA00022989"/>
    </source>
</evidence>
<dbReference type="InterPro" id="IPR000060">
    <property type="entry name" value="BCCT_transptr"/>
</dbReference>
<evidence type="ECO:0000256" key="3">
    <source>
        <dbReference type="ARBA" id="ARBA00022448"/>
    </source>
</evidence>
<accession>A0A368Y5C8</accession>
<feature type="transmembrane region" description="Helical" evidence="8">
    <location>
        <begin position="314"/>
        <end position="332"/>
    </location>
</feature>
<dbReference type="Proteomes" id="UP000252585">
    <property type="component" value="Unassembled WGS sequence"/>
</dbReference>
<feature type="transmembrane region" description="Helical" evidence="8">
    <location>
        <begin position="134"/>
        <end position="155"/>
    </location>
</feature>
<feature type="transmembrane region" description="Helical" evidence="8">
    <location>
        <begin position="344"/>
        <end position="367"/>
    </location>
</feature>
<dbReference type="OrthoDB" id="9775735at2"/>
<evidence type="ECO:0000256" key="8">
    <source>
        <dbReference type="SAM" id="Phobius"/>
    </source>
</evidence>
<name>A0A368Y5C8_9BACI</name>
<dbReference type="InterPro" id="IPR018093">
    <property type="entry name" value="BCCT_CS"/>
</dbReference>
<keyword evidence="10" id="KW-1185">Reference proteome</keyword>
<evidence type="ECO:0000256" key="4">
    <source>
        <dbReference type="ARBA" id="ARBA00022475"/>
    </source>
</evidence>
<dbReference type="GO" id="GO:0022857">
    <property type="term" value="F:transmembrane transporter activity"/>
    <property type="evidence" value="ECO:0007669"/>
    <property type="project" value="InterPro"/>
</dbReference>
<evidence type="ECO:0000256" key="1">
    <source>
        <dbReference type="ARBA" id="ARBA00004651"/>
    </source>
</evidence>
<evidence type="ECO:0000256" key="2">
    <source>
        <dbReference type="ARBA" id="ARBA00005658"/>
    </source>
</evidence>
<dbReference type="Pfam" id="PF02028">
    <property type="entry name" value="BCCT"/>
    <property type="match status" value="1"/>
</dbReference>
<feature type="transmembrane region" description="Helical" evidence="8">
    <location>
        <begin position="257"/>
        <end position="277"/>
    </location>
</feature>
<dbReference type="RefSeq" id="WP_114352060.1">
    <property type="nucleotide sequence ID" value="NZ_QPJJ01000003.1"/>
</dbReference>
<proteinExistence type="inferred from homology"/>
<gene>
    <name evidence="9" type="ORF">DFR57_103256</name>
</gene>
<feature type="transmembrane region" description="Helical" evidence="8">
    <location>
        <begin position="44"/>
        <end position="64"/>
    </location>
</feature>
<comment type="subcellular location">
    <subcellularLocation>
        <location evidence="1">Cell membrane</location>
        <topology evidence="1">Multi-pass membrane protein</topology>
    </subcellularLocation>
</comment>
<dbReference type="PANTHER" id="PTHR30047">
    <property type="entry name" value="HIGH-AFFINITY CHOLINE TRANSPORT PROTEIN-RELATED"/>
    <property type="match status" value="1"/>
</dbReference>
<feature type="transmembrane region" description="Helical" evidence="8">
    <location>
        <begin position="398"/>
        <end position="425"/>
    </location>
</feature>
<keyword evidence="7 8" id="KW-0472">Membrane</keyword>
<feature type="transmembrane region" description="Helical" evidence="8">
    <location>
        <begin position="224"/>
        <end position="245"/>
    </location>
</feature>
<comment type="caution">
    <text evidence="9">The sequence shown here is derived from an EMBL/GenBank/DDBJ whole genome shotgun (WGS) entry which is preliminary data.</text>
</comment>
<keyword evidence="5 8" id="KW-0812">Transmembrane</keyword>